<reference evidence="6" key="1">
    <citation type="submission" date="2019-03" db="EMBL/GenBank/DDBJ databases">
        <title>Complete genome sequences of Enterobacter asburiae str. MRY18-106 isolated from a patient in Japan.</title>
        <authorList>
            <person name="Sekizuka T."/>
            <person name="Matsui M."/>
            <person name="Takara T."/>
            <person name="Uechi A."/>
            <person name="Harakuni M."/>
            <person name="Kimura T."/>
            <person name="Suzuki S."/>
            <person name="Kuroda M."/>
        </authorList>
    </citation>
    <scope>NUCLEOTIDE SEQUENCE</scope>
    <source>
        <strain evidence="6">MRY18-106</strain>
    </source>
</reference>
<dbReference type="GO" id="GO:0004315">
    <property type="term" value="F:3-oxoacyl-[acyl-carrier-protein] synthase activity"/>
    <property type="evidence" value="ECO:0007669"/>
    <property type="project" value="TreeGrafter"/>
</dbReference>
<gene>
    <name evidence="6" type="ORF">MRY18106EAS_04180</name>
</gene>
<evidence type="ECO:0000256" key="2">
    <source>
        <dbReference type="ARBA" id="ARBA00008467"/>
    </source>
</evidence>
<evidence type="ECO:0000256" key="4">
    <source>
        <dbReference type="RuleBase" id="RU003694"/>
    </source>
</evidence>
<dbReference type="InterPro" id="IPR016039">
    <property type="entry name" value="Thiolase-like"/>
</dbReference>
<feature type="domain" description="Ketosynthase family 3 (KS3)" evidence="5">
    <location>
        <begin position="91"/>
        <end position="546"/>
    </location>
</feature>
<organism evidence="6">
    <name type="scientific">Enterobacter asburiae</name>
    <dbReference type="NCBI Taxonomy" id="61645"/>
    <lineage>
        <taxon>Bacteria</taxon>
        <taxon>Pseudomonadati</taxon>
        <taxon>Pseudomonadota</taxon>
        <taxon>Gammaproteobacteria</taxon>
        <taxon>Enterobacterales</taxon>
        <taxon>Enterobacteriaceae</taxon>
        <taxon>Enterobacter</taxon>
        <taxon>Enterobacter cloacae complex</taxon>
    </lineage>
</organism>
<protein>
    <submittedName>
        <fullName evidence="6">Beta-ketoacyl synthase</fullName>
    </submittedName>
</protein>
<dbReference type="InterPro" id="IPR047224">
    <property type="entry name" value="FAS_alpha_su_C"/>
</dbReference>
<name>A0A455VSV1_ENTAS</name>
<dbReference type="GO" id="GO:0006633">
    <property type="term" value="P:fatty acid biosynthetic process"/>
    <property type="evidence" value="ECO:0007669"/>
    <property type="project" value="TreeGrafter"/>
</dbReference>
<keyword evidence="3 4" id="KW-0808">Transferase</keyword>
<comment type="similarity">
    <text evidence="2 4">Belongs to the thiolase-like superfamily. Beta-ketoacyl-ACP synthases family.</text>
</comment>
<dbReference type="CDD" id="cd00828">
    <property type="entry name" value="elong_cond_enzymes"/>
    <property type="match status" value="1"/>
</dbReference>
<evidence type="ECO:0000259" key="5">
    <source>
        <dbReference type="PROSITE" id="PS52004"/>
    </source>
</evidence>
<dbReference type="InterPro" id="IPR020841">
    <property type="entry name" value="PKS_Beta-ketoAc_synthase_dom"/>
</dbReference>
<dbReference type="SMART" id="SM00825">
    <property type="entry name" value="PKS_KS"/>
    <property type="match status" value="1"/>
</dbReference>
<evidence type="ECO:0000256" key="3">
    <source>
        <dbReference type="ARBA" id="ARBA00022679"/>
    </source>
</evidence>
<dbReference type="AlphaFoldDB" id="A0A455VSV1"/>
<dbReference type="InterPro" id="IPR014031">
    <property type="entry name" value="Ketoacyl_synth_C"/>
</dbReference>
<dbReference type="InterPro" id="IPR000794">
    <property type="entry name" value="Beta-ketoacyl_synthase"/>
</dbReference>
<sequence>MVKLPVITAFGGYGPAGRSSSHHAFRRMIIESLSEKERQETLLSLAILMGVLKYDEGGYCDISGKRFTPAQAAARIKDEALEGTLIRKITRDYFDVDAIASHAKLNMASGEEGFSFNISARQLPQPLPPGWHVEELAERRVRITVQGEMDCRIEALLRTEVQAAGLLPQGFRPGDHYNSQFHPRALQMAIVGASDAINALGIPWREVQAKITPDQLGVYSGNIMGQLDDYGFGGMLQSRLKGHRVSAKQCPLGLNSMCADFLNAYVLGSVGHTSATLGACATFLYNLNAAVEDIKTGRIRVAVVGSAEAPVTSEVIEGFDAMGALATESKLKHIDETETADWRNSSRPFGNSCGFVIAESSQYVVLMDDELALQLGAEIHGSVGNVFINADGFKRSIASPGPGNYITMAKAVASAVSMTGMETVQKGSFIQAHGSSTPKNCVSEADIFDRVAQAFSIRDWPVTAVKSYLGHSLGTASGDQLVGCLGVFRYGILPGIKSVSRISPQVNNARLTIPLQDCKLEEGQGQIAFINSKGFGGNNATGVVYSPKLTHQWLRKRYGDAVFAEYQQRNRQVRRQANAYDEAASQGELNVIYLFGQQGINEEDIKIDMNGITIPGFEKPITYATDKEYPDF</sequence>
<dbReference type="SUPFAM" id="SSF53901">
    <property type="entry name" value="Thiolase-like"/>
    <property type="match status" value="2"/>
</dbReference>
<dbReference type="GO" id="GO:0005829">
    <property type="term" value="C:cytosol"/>
    <property type="evidence" value="ECO:0007669"/>
    <property type="project" value="TreeGrafter"/>
</dbReference>
<accession>A0A455VSV1</accession>
<evidence type="ECO:0000313" key="6">
    <source>
        <dbReference type="EMBL" id="BBI93886.1"/>
    </source>
</evidence>
<comment type="pathway">
    <text evidence="1">Lipid metabolism; fatty acid biosynthesis.</text>
</comment>
<evidence type="ECO:0000256" key="1">
    <source>
        <dbReference type="ARBA" id="ARBA00005194"/>
    </source>
</evidence>
<dbReference type="PROSITE" id="PS52004">
    <property type="entry name" value="KS3_2"/>
    <property type="match status" value="1"/>
</dbReference>
<dbReference type="Pfam" id="PF00109">
    <property type="entry name" value="ketoacyl-synt"/>
    <property type="match status" value="1"/>
</dbReference>
<dbReference type="EMBL" id="AP019533">
    <property type="protein sequence ID" value="BBI93886.1"/>
    <property type="molecule type" value="Genomic_DNA"/>
</dbReference>
<dbReference type="InterPro" id="IPR014030">
    <property type="entry name" value="Ketoacyl_synth_N"/>
</dbReference>
<dbReference type="PANTHER" id="PTHR11712">
    <property type="entry name" value="POLYKETIDE SYNTHASE-RELATED"/>
    <property type="match status" value="1"/>
</dbReference>
<dbReference type="Gene3D" id="3.40.47.10">
    <property type="match status" value="1"/>
</dbReference>
<dbReference type="Pfam" id="PF02801">
    <property type="entry name" value="Ketoacyl-synt_C"/>
    <property type="match status" value="1"/>
</dbReference>
<dbReference type="PANTHER" id="PTHR11712:SF336">
    <property type="entry name" value="3-OXOACYL-[ACYL-CARRIER-PROTEIN] SYNTHASE, MITOCHONDRIAL"/>
    <property type="match status" value="1"/>
</dbReference>
<proteinExistence type="inferred from homology"/>